<feature type="transmembrane region" description="Helical" evidence="2">
    <location>
        <begin position="146"/>
        <end position="168"/>
    </location>
</feature>
<sequence>MTTATQAPSKGWSRLGPLGMGVGAVIMWVGSRMTWMDVAYLDDKSGSGSVALSGATWSTELTAVILVLLAGMIAAFALRRWGRRIVGAIGALAALGALISPVAVLAGNPDAQRAKMLLTSGAASQRSNAPVSIAEWAEITDVSVQALGPVVTVIGALLAIVAGVALAVKPGGDSPKRNKYEKATMRREKIEEDLESTPDSGRVMWDALDADIDPTDRNG</sequence>
<evidence type="ECO:0000313" key="4">
    <source>
        <dbReference type="Proteomes" id="UP000254467"/>
    </source>
</evidence>
<keyword evidence="2" id="KW-1133">Transmembrane helix</keyword>
<dbReference type="InterPro" id="IPR019051">
    <property type="entry name" value="Trp_biosyn_TM_oprn/chp"/>
</dbReference>
<gene>
    <name evidence="3" type="ORF">NCTC11862_00128</name>
</gene>
<dbReference type="InterPro" id="IPR011746">
    <property type="entry name" value="Trp_synth-assoc_CHP"/>
</dbReference>
<proteinExistence type="predicted"/>
<keyword evidence="2" id="KW-0812">Transmembrane</keyword>
<feature type="transmembrane region" description="Helical" evidence="2">
    <location>
        <begin position="12"/>
        <end position="30"/>
    </location>
</feature>
<dbReference type="Proteomes" id="UP000254467">
    <property type="component" value="Unassembled WGS sequence"/>
</dbReference>
<keyword evidence="4" id="KW-1185">Reference proteome</keyword>
<dbReference type="NCBIfam" id="TIGR02234">
    <property type="entry name" value="trp_oprn_chp"/>
    <property type="match status" value="1"/>
</dbReference>
<dbReference type="Pfam" id="PF09534">
    <property type="entry name" value="Trp_oprn_chp"/>
    <property type="match status" value="1"/>
</dbReference>
<name>A0A376CKN7_9CORY</name>
<protein>
    <submittedName>
        <fullName evidence="3">Hypothetical membrane protein</fullName>
    </submittedName>
</protein>
<accession>A0A376CKN7</accession>
<feature type="transmembrane region" description="Helical" evidence="2">
    <location>
        <begin position="50"/>
        <end position="78"/>
    </location>
</feature>
<dbReference type="STRING" id="35756.GCA_001044155_01386"/>
<feature type="transmembrane region" description="Helical" evidence="2">
    <location>
        <begin position="85"/>
        <end position="106"/>
    </location>
</feature>
<evidence type="ECO:0000256" key="1">
    <source>
        <dbReference type="SAM" id="MobiDB-lite"/>
    </source>
</evidence>
<feature type="compositionally biased region" description="Basic and acidic residues" evidence="1">
    <location>
        <begin position="175"/>
        <end position="190"/>
    </location>
</feature>
<evidence type="ECO:0000256" key="2">
    <source>
        <dbReference type="SAM" id="Phobius"/>
    </source>
</evidence>
<evidence type="ECO:0000313" key="3">
    <source>
        <dbReference type="EMBL" id="STC68248.1"/>
    </source>
</evidence>
<dbReference type="EMBL" id="UFXQ01000001">
    <property type="protein sequence ID" value="STC68248.1"/>
    <property type="molecule type" value="Genomic_DNA"/>
</dbReference>
<reference evidence="3 4" key="1">
    <citation type="submission" date="2018-06" db="EMBL/GenBank/DDBJ databases">
        <authorList>
            <consortium name="Pathogen Informatics"/>
            <person name="Doyle S."/>
        </authorList>
    </citation>
    <scope>NUCLEOTIDE SEQUENCE [LARGE SCALE GENOMIC DNA]</scope>
    <source>
        <strain evidence="3 4">NCTC11862</strain>
    </source>
</reference>
<dbReference type="AlphaFoldDB" id="A0A376CKN7"/>
<feature type="region of interest" description="Disordered" evidence="1">
    <location>
        <begin position="175"/>
        <end position="202"/>
    </location>
</feature>
<organism evidence="3 4">
    <name type="scientific">Corynebacterium pilosum</name>
    <dbReference type="NCBI Taxonomy" id="35756"/>
    <lineage>
        <taxon>Bacteria</taxon>
        <taxon>Bacillati</taxon>
        <taxon>Actinomycetota</taxon>
        <taxon>Actinomycetes</taxon>
        <taxon>Mycobacteriales</taxon>
        <taxon>Corynebacteriaceae</taxon>
        <taxon>Corynebacterium</taxon>
    </lineage>
</organism>
<keyword evidence="2" id="KW-0472">Membrane</keyword>